<comment type="similarity">
    <text evidence="9">Belongs to the MntA antitoxin family.</text>
</comment>
<organism evidence="11 12">
    <name type="scientific">Skermanella cutis</name>
    <dbReference type="NCBI Taxonomy" id="2775420"/>
    <lineage>
        <taxon>Bacteria</taxon>
        <taxon>Pseudomonadati</taxon>
        <taxon>Pseudomonadota</taxon>
        <taxon>Alphaproteobacteria</taxon>
        <taxon>Rhodospirillales</taxon>
        <taxon>Azospirillaceae</taxon>
        <taxon>Skermanella</taxon>
    </lineage>
</organism>
<dbReference type="RefSeq" id="WP_201075931.1">
    <property type="nucleotide sequence ID" value="NZ_CP067420.1"/>
</dbReference>
<evidence type="ECO:0000256" key="5">
    <source>
        <dbReference type="ARBA" id="ARBA00022723"/>
    </source>
</evidence>
<keyword evidence="12" id="KW-1185">Reference proteome</keyword>
<name>A0ABX7B743_9PROT</name>
<dbReference type="CDD" id="cd05403">
    <property type="entry name" value="NT_KNTase_like"/>
    <property type="match status" value="1"/>
</dbReference>
<evidence type="ECO:0000256" key="6">
    <source>
        <dbReference type="ARBA" id="ARBA00022741"/>
    </source>
</evidence>
<accession>A0ABX7B743</accession>
<dbReference type="Gene3D" id="3.30.460.10">
    <property type="entry name" value="Beta Polymerase, domain 2"/>
    <property type="match status" value="1"/>
</dbReference>
<evidence type="ECO:0000256" key="8">
    <source>
        <dbReference type="ARBA" id="ARBA00022842"/>
    </source>
</evidence>
<sequence length="96" mass="10904">MRPSQVLDKHRQGILDIARRHGVSNVRVFGSVSRRDDTEDSDVDLLVEPSETTTLLDLARLKREAETLTGVPFDVRTPLSLSPRFRARVLREARPL</sequence>
<dbReference type="Pfam" id="PF01909">
    <property type="entry name" value="NTP_transf_2"/>
    <property type="match status" value="1"/>
</dbReference>
<evidence type="ECO:0000256" key="9">
    <source>
        <dbReference type="ARBA" id="ARBA00038276"/>
    </source>
</evidence>
<evidence type="ECO:0000256" key="7">
    <source>
        <dbReference type="ARBA" id="ARBA00022840"/>
    </source>
</evidence>
<dbReference type="PANTHER" id="PTHR33571:SF12">
    <property type="entry name" value="BSL3053 PROTEIN"/>
    <property type="match status" value="1"/>
</dbReference>
<evidence type="ECO:0000256" key="3">
    <source>
        <dbReference type="ARBA" id="ARBA00022679"/>
    </source>
</evidence>
<evidence type="ECO:0000256" key="2">
    <source>
        <dbReference type="ARBA" id="ARBA00022649"/>
    </source>
</evidence>
<keyword evidence="4" id="KW-0548">Nucleotidyltransferase</keyword>
<dbReference type="EMBL" id="CP067420">
    <property type="protein sequence ID" value="QQP89570.1"/>
    <property type="molecule type" value="Genomic_DNA"/>
</dbReference>
<evidence type="ECO:0000313" key="11">
    <source>
        <dbReference type="EMBL" id="QQP89570.1"/>
    </source>
</evidence>
<evidence type="ECO:0000259" key="10">
    <source>
        <dbReference type="Pfam" id="PF01909"/>
    </source>
</evidence>
<dbReference type="InterPro" id="IPR043519">
    <property type="entry name" value="NT_sf"/>
</dbReference>
<dbReference type="PANTHER" id="PTHR33571">
    <property type="entry name" value="SSL8005 PROTEIN"/>
    <property type="match status" value="1"/>
</dbReference>
<keyword evidence="7" id="KW-0067">ATP-binding</keyword>
<protein>
    <submittedName>
        <fullName evidence="11">Nucleotidyltransferase family protein</fullName>
    </submittedName>
</protein>
<keyword evidence="3" id="KW-0808">Transferase</keyword>
<gene>
    <name evidence="11" type="ORF">IGS68_26985</name>
</gene>
<keyword evidence="6" id="KW-0547">Nucleotide-binding</keyword>
<reference evidence="11" key="1">
    <citation type="submission" date="2021-02" db="EMBL/GenBank/DDBJ databases">
        <title>Skermanella TT6 skin isolate.</title>
        <authorList>
            <person name="Lee K."/>
            <person name="Ganzorig M."/>
        </authorList>
    </citation>
    <scope>NUCLEOTIDE SEQUENCE</scope>
    <source>
        <strain evidence="11">TT6</strain>
    </source>
</reference>
<evidence type="ECO:0000256" key="1">
    <source>
        <dbReference type="ARBA" id="ARBA00001946"/>
    </source>
</evidence>
<evidence type="ECO:0000313" key="12">
    <source>
        <dbReference type="Proteomes" id="UP000595197"/>
    </source>
</evidence>
<dbReference type="SUPFAM" id="SSF81301">
    <property type="entry name" value="Nucleotidyltransferase"/>
    <property type="match status" value="1"/>
</dbReference>
<evidence type="ECO:0000256" key="4">
    <source>
        <dbReference type="ARBA" id="ARBA00022695"/>
    </source>
</evidence>
<dbReference type="Proteomes" id="UP000595197">
    <property type="component" value="Chromosome"/>
</dbReference>
<feature type="domain" description="Polymerase nucleotidyl transferase" evidence="10">
    <location>
        <begin position="16"/>
        <end position="93"/>
    </location>
</feature>
<proteinExistence type="inferred from homology"/>
<comment type="cofactor">
    <cofactor evidence="1">
        <name>Mg(2+)</name>
        <dbReference type="ChEBI" id="CHEBI:18420"/>
    </cofactor>
</comment>
<keyword evidence="2" id="KW-1277">Toxin-antitoxin system</keyword>
<dbReference type="InterPro" id="IPR052038">
    <property type="entry name" value="Type-VII_TA_antitoxin"/>
</dbReference>
<keyword evidence="8" id="KW-0460">Magnesium</keyword>
<dbReference type="InterPro" id="IPR002934">
    <property type="entry name" value="Polymerase_NTP_transf_dom"/>
</dbReference>
<keyword evidence="5" id="KW-0479">Metal-binding</keyword>